<reference evidence="5" key="3">
    <citation type="submission" date="2018-08" db="UniProtKB">
        <authorList>
            <consortium name="EnsemblPlants"/>
        </authorList>
    </citation>
    <scope>IDENTIFICATION</scope>
    <source>
        <strain evidence="5">cv. Bd21</strain>
    </source>
</reference>
<dbReference type="PANTHER" id="PTHR33091:SF29">
    <property type="entry name" value="SUBTILISIN INHIBITOR 1"/>
    <property type="match status" value="1"/>
</dbReference>
<dbReference type="EnsemblPlants" id="KQJ91928">
    <property type="protein sequence ID" value="KQJ91928"/>
    <property type="gene ID" value="BRADI_4g40616v3"/>
</dbReference>
<reference evidence="4" key="2">
    <citation type="submission" date="2017-06" db="EMBL/GenBank/DDBJ databases">
        <title>WGS assembly of Brachypodium distachyon.</title>
        <authorList>
            <consortium name="The International Brachypodium Initiative"/>
            <person name="Lucas S."/>
            <person name="Harmon-Smith M."/>
            <person name="Lail K."/>
            <person name="Tice H."/>
            <person name="Grimwood J."/>
            <person name="Bruce D."/>
            <person name="Barry K."/>
            <person name="Shu S."/>
            <person name="Lindquist E."/>
            <person name="Wang M."/>
            <person name="Pitluck S."/>
            <person name="Vogel J.P."/>
            <person name="Garvin D.F."/>
            <person name="Mockler T.C."/>
            <person name="Schmutz J."/>
            <person name="Rokhsar D."/>
            <person name="Bevan M.W."/>
        </authorList>
    </citation>
    <scope>NUCLEOTIDE SEQUENCE</scope>
    <source>
        <strain evidence="4">Bd21</strain>
    </source>
</reference>
<keyword evidence="2" id="KW-0646">Protease inhibitor</keyword>
<dbReference type="InterPro" id="IPR000864">
    <property type="entry name" value="Prot_inh_pot1"/>
</dbReference>
<evidence type="ECO:0000313" key="5">
    <source>
        <dbReference type="EnsemblPlants" id="KQJ91928"/>
    </source>
</evidence>
<accession>A0A0Q3J0R1</accession>
<dbReference type="OrthoDB" id="10013825at2759"/>
<name>A0A0Q3J0R1_BRADI</name>
<sequence>MEVGGATASGGSAGAKNSWPEVVGMLSEEAKKKIIEDKPEASVQVIPAGSFVTMDYNTGRVRLFVDSNDKVSKAPRIG</sequence>
<dbReference type="InterPro" id="IPR036354">
    <property type="entry name" value="Prot_inh_pot1_sf"/>
</dbReference>
<evidence type="ECO:0000313" key="6">
    <source>
        <dbReference type="Proteomes" id="UP000008810"/>
    </source>
</evidence>
<dbReference type="Gramene" id="KQJ91928">
    <property type="protein sequence ID" value="KQJ91928"/>
    <property type="gene ID" value="BRADI_4g40616v3"/>
</dbReference>
<gene>
    <name evidence="4" type="ORF">BRADI_4g40616v3</name>
</gene>
<evidence type="ECO:0000256" key="2">
    <source>
        <dbReference type="ARBA" id="ARBA00022690"/>
    </source>
</evidence>
<dbReference type="Pfam" id="PF00280">
    <property type="entry name" value="potato_inhibit"/>
    <property type="match status" value="1"/>
</dbReference>
<dbReference type="InParanoid" id="A0A0Q3J0R1"/>
<reference evidence="4 5" key="1">
    <citation type="journal article" date="2010" name="Nature">
        <title>Genome sequencing and analysis of the model grass Brachypodium distachyon.</title>
        <authorList>
            <consortium name="International Brachypodium Initiative"/>
        </authorList>
    </citation>
    <scope>NUCLEOTIDE SEQUENCE [LARGE SCALE GENOMIC DNA]</scope>
    <source>
        <strain evidence="4 5">Bd21</strain>
    </source>
</reference>
<dbReference type="Gene3D" id="3.30.10.10">
    <property type="entry name" value="Trypsin Inhibitor V, subunit A"/>
    <property type="match status" value="1"/>
</dbReference>
<dbReference type="EMBL" id="CM000883">
    <property type="protein sequence ID" value="KQJ91928.1"/>
    <property type="molecule type" value="Genomic_DNA"/>
</dbReference>
<comment type="similarity">
    <text evidence="1">Belongs to the protease inhibitor I13 (potato type I serine protease inhibitor) family.</text>
</comment>
<dbReference type="GO" id="GO:0009611">
    <property type="term" value="P:response to wounding"/>
    <property type="evidence" value="ECO:0007669"/>
    <property type="project" value="InterPro"/>
</dbReference>
<proteinExistence type="inferred from homology"/>
<keyword evidence="6" id="KW-1185">Reference proteome</keyword>
<evidence type="ECO:0000256" key="1">
    <source>
        <dbReference type="ARBA" id="ARBA00008210"/>
    </source>
</evidence>
<keyword evidence="3" id="KW-0722">Serine protease inhibitor</keyword>
<evidence type="ECO:0000256" key="3">
    <source>
        <dbReference type="ARBA" id="ARBA00022900"/>
    </source>
</evidence>
<dbReference type="PROSITE" id="PS00285">
    <property type="entry name" value="POTATO_INHIBITOR"/>
    <property type="match status" value="1"/>
</dbReference>
<dbReference type="PRINTS" id="PR00292">
    <property type="entry name" value="POTATOINHBTR"/>
</dbReference>
<protein>
    <submittedName>
        <fullName evidence="4 5">Uncharacterized protein</fullName>
    </submittedName>
</protein>
<organism evidence="4">
    <name type="scientific">Brachypodium distachyon</name>
    <name type="common">Purple false brome</name>
    <name type="synonym">Trachynia distachya</name>
    <dbReference type="NCBI Taxonomy" id="15368"/>
    <lineage>
        <taxon>Eukaryota</taxon>
        <taxon>Viridiplantae</taxon>
        <taxon>Streptophyta</taxon>
        <taxon>Embryophyta</taxon>
        <taxon>Tracheophyta</taxon>
        <taxon>Spermatophyta</taxon>
        <taxon>Magnoliopsida</taxon>
        <taxon>Liliopsida</taxon>
        <taxon>Poales</taxon>
        <taxon>Poaceae</taxon>
        <taxon>BOP clade</taxon>
        <taxon>Pooideae</taxon>
        <taxon>Stipodae</taxon>
        <taxon>Brachypodieae</taxon>
        <taxon>Brachypodium</taxon>
    </lineage>
</organism>
<dbReference type="SUPFAM" id="SSF54654">
    <property type="entry name" value="CI-2 family of serine protease inhibitors"/>
    <property type="match status" value="1"/>
</dbReference>
<dbReference type="PANTHER" id="PTHR33091">
    <property type="entry name" value="PROTEIN, PUTATIVE, EXPRESSED-RELATED"/>
    <property type="match status" value="1"/>
</dbReference>
<dbReference type="Proteomes" id="UP000008810">
    <property type="component" value="Chromosome 4"/>
</dbReference>
<dbReference type="AlphaFoldDB" id="A0A0Q3J0R1"/>
<evidence type="ECO:0000313" key="4">
    <source>
        <dbReference type="EMBL" id="KQJ91928.1"/>
    </source>
</evidence>
<dbReference type="GO" id="GO:0004867">
    <property type="term" value="F:serine-type endopeptidase inhibitor activity"/>
    <property type="evidence" value="ECO:0007669"/>
    <property type="project" value="UniProtKB-KW"/>
</dbReference>